<dbReference type="RefSeq" id="WP_013148050.1">
    <property type="nucleotide sequence ID" value="NC_014207.1"/>
</dbReference>
<protein>
    <submittedName>
        <fullName evidence="2">Uncharacterized protein</fullName>
    </submittedName>
</protein>
<keyword evidence="3" id="KW-1185">Reference proteome</keyword>
<reference evidence="3" key="1">
    <citation type="submission" date="2010-05" db="EMBL/GenBank/DDBJ databases">
        <title>Complete sequence of Methylotenera sp. 301.</title>
        <authorList>
            <person name="Lucas S."/>
            <person name="Copeland A."/>
            <person name="Lapidus A."/>
            <person name="Cheng J.-F."/>
            <person name="Bruce D."/>
            <person name="Goodwin L."/>
            <person name="Pitluck S."/>
            <person name="Clum A."/>
            <person name="Land M."/>
            <person name="Hauser L."/>
            <person name="Kyrpides N."/>
            <person name="Ivanova N."/>
            <person name="Chistoservova L."/>
            <person name="Kalyuzhnaya M."/>
            <person name="Woyke T."/>
        </authorList>
    </citation>
    <scope>NUCLEOTIDE SEQUENCE [LARGE SCALE GENOMIC DNA]</scope>
    <source>
        <strain evidence="3">301</strain>
    </source>
</reference>
<evidence type="ECO:0000313" key="3">
    <source>
        <dbReference type="Proteomes" id="UP000000383"/>
    </source>
</evidence>
<proteinExistence type="predicted"/>
<dbReference type="eggNOG" id="ENOG50338WI">
    <property type="taxonomic scope" value="Bacteria"/>
</dbReference>
<organism evidence="2 3">
    <name type="scientific">Methylotenera versatilis (strain 301)</name>
    <dbReference type="NCBI Taxonomy" id="666681"/>
    <lineage>
        <taxon>Bacteria</taxon>
        <taxon>Pseudomonadati</taxon>
        <taxon>Pseudomonadota</taxon>
        <taxon>Betaproteobacteria</taxon>
        <taxon>Nitrosomonadales</taxon>
        <taxon>Methylophilaceae</taxon>
        <taxon>Methylotenera</taxon>
    </lineage>
</organism>
<evidence type="ECO:0000256" key="1">
    <source>
        <dbReference type="SAM" id="MobiDB-lite"/>
    </source>
</evidence>
<gene>
    <name evidence="2" type="ordered locus">M301_1353</name>
</gene>
<dbReference type="AlphaFoldDB" id="D7DI51"/>
<sequence length="200" mass="22014">MLFKLVTGEGLAEMMHSYAKRWIQTSVLLTALLLSACGELAYKRGATANDLEAMKKTCTSKDASKEAVAKCMADHGWTVQNLDEAEPIASMQNEPDPVIEASENKDNRQTAKPTVAGKPNTANVEISSPEKKKPADPMDTFKISSWWKLGGSPDNLKSSIQECVQSLGNAHEPNVENKKVTRGLLLCMQKKDWHGLRDKQ</sequence>
<reference evidence="2 3" key="2">
    <citation type="journal article" date="2011" name="J. Bacteriol.">
        <title>Genomes of three methylotrophs from a single niche uncover genetic and metabolic divergence of Methylophilaceae.</title>
        <authorList>
            <person name="Lapidus A."/>
            <person name="Clum A."/>
            <person name="Labutti K."/>
            <person name="Kaluzhnaya M.G."/>
            <person name="Lim S."/>
            <person name="Beck D.A."/>
            <person name="Glavina Del Rio T."/>
            <person name="Nolan M."/>
            <person name="Mavromatis K."/>
            <person name="Huntemann M."/>
            <person name="Lucas S."/>
            <person name="Lidstrom M.E."/>
            <person name="Ivanova N."/>
            <person name="Chistoserdova L."/>
        </authorList>
    </citation>
    <scope>NUCLEOTIDE SEQUENCE [LARGE SCALE GENOMIC DNA]</scope>
    <source>
        <strain evidence="2 3">301</strain>
    </source>
</reference>
<dbReference type="EMBL" id="CP002056">
    <property type="protein sequence ID" value="ADI29736.1"/>
    <property type="molecule type" value="Genomic_DNA"/>
</dbReference>
<dbReference type="OrthoDB" id="5608612at2"/>
<accession>D7DI51</accession>
<dbReference type="HOGENOM" id="CLU_1608909_0_0_4"/>
<feature type="region of interest" description="Disordered" evidence="1">
    <location>
        <begin position="100"/>
        <end position="138"/>
    </location>
</feature>
<name>D7DI51_METV0</name>
<dbReference type="KEGG" id="meh:M301_1353"/>
<evidence type="ECO:0000313" key="2">
    <source>
        <dbReference type="EMBL" id="ADI29736.1"/>
    </source>
</evidence>
<dbReference type="Proteomes" id="UP000000383">
    <property type="component" value="Chromosome"/>
</dbReference>